<evidence type="ECO:0000256" key="1">
    <source>
        <dbReference type="ARBA" id="ARBA00023002"/>
    </source>
</evidence>
<feature type="domain" description="NAD-glutamate dehydrogenase ACT2" evidence="5">
    <location>
        <begin position="403"/>
        <end position="491"/>
    </location>
</feature>
<feature type="domain" description="NAD-glutamate dehydrogenase N-terminal ACT1" evidence="4">
    <location>
        <begin position="35"/>
        <end position="175"/>
    </location>
</feature>
<dbReference type="InterPro" id="IPR024727">
    <property type="entry name" value="NAD_Glu_DH_N_ACT1"/>
</dbReference>
<evidence type="ECO:0000313" key="7">
    <source>
        <dbReference type="EMBL" id="KEA64702.1"/>
    </source>
</evidence>
<dbReference type="Pfam" id="PF21074">
    <property type="entry name" value="GDH_C"/>
    <property type="match status" value="1"/>
</dbReference>
<dbReference type="InterPro" id="IPR049056">
    <property type="entry name" value="NAD_Glu_DH_HM3"/>
</dbReference>
<dbReference type="Pfam" id="PF21076">
    <property type="entry name" value="GDH_ACT2"/>
    <property type="match status" value="1"/>
</dbReference>
<evidence type="ECO:0000259" key="3">
    <source>
        <dbReference type="Pfam" id="PF21074"/>
    </source>
</evidence>
<dbReference type="RefSeq" id="WP_036184840.1">
    <property type="nucleotide sequence ID" value="NZ_JMQN01000015.1"/>
</dbReference>
<protein>
    <submittedName>
        <fullName evidence="7">NAD-specific glutamate dehydrogenase, large form</fullName>
        <ecNumber evidence="7">1.4.1.2</ecNumber>
    </submittedName>
</protein>
<name>A0A081G1P7_9GAMM</name>
<keyword evidence="1 7" id="KW-0560">Oxidoreductase</keyword>
<dbReference type="PATRIC" id="fig|1232683.4.peg.1145"/>
<dbReference type="Pfam" id="PF21073">
    <property type="entry name" value="GDH_HM1"/>
    <property type="match status" value="1"/>
</dbReference>
<dbReference type="PANTHER" id="PTHR43403:SF1">
    <property type="entry name" value="NAD-SPECIFIC GLUTAMATE DEHYDROGENASE"/>
    <property type="match status" value="1"/>
</dbReference>
<dbReference type="InterPro" id="IPR049058">
    <property type="entry name" value="NAD_Glu_DH_HM2"/>
</dbReference>
<feature type="domain" description="NAD-glutamate dehydrogenase catalytic" evidence="2">
    <location>
        <begin position="724"/>
        <end position="1217"/>
    </location>
</feature>
<dbReference type="InterPro" id="IPR049064">
    <property type="entry name" value="NAD_Glu_DH_ACT3"/>
</dbReference>
<dbReference type="InterPro" id="IPR049059">
    <property type="entry name" value="NAD_Glu_DH_HM1"/>
</dbReference>
<dbReference type="Pfam" id="PF21078">
    <property type="entry name" value="GDH_HM3"/>
    <property type="match status" value="1"/>
</dbReference>
<dbReference type="InterPro" id="IPR007780">
    <property type="entry name" value="NAD_Glu_DH_bac"/>
</dbReference>
<dbReference type="PIRSF" id="PIRSF036761">
    <property type="entry name" value="GDH_Mll4104"/>
    <property type="match status" value="1"/>
</dbReference>
<dbReference type="Pfam" id="PF21077">
    <property type="entry name" value="GDH_ACT3"/>
    <property type="match status" value="1"/>
</dbReference>
<evidence type="ECO:0000259" key="5">
    <source>
        <dbReference type="Pfam" id="PF21076"/>
    </source>
</evidence>
<dbReference type="STRING" id="1232683.ADIMK_1155"/>
<dbReference type="EMBL" id="JMQN01000015">
    <property type="protein sequence ID" value="KEA64702.1"/>
    <property type="molecule type" value="Genomic_DNA"/>
</dbReference>
<dbReference type="InterPro" id="IPR028971">
    <property type="entry name" value="NAD-GDH_cat"/>
</dbReference>
<gene>
    <name evidence="7" type="ORF">ADIMK_1155</name>
</gene>
<dbReference type="GO" id="GO:0006538">
    <property type="term" value="P:L-glutamate catabolic process"/>
    <property type="evidence" value="ECO:0007669"/>
    <property type="project" value="InterPro"/>
</dbReference>
<evidence type="ECO:0000313" key="8">
    <source>
        <dbReference type="Proteomes" id="UP000028252"/>
    </source>
</evidence>
<dbReference type="Pfam" id="PF21075">
    <property type="entry name" value="GDH_ACT1"/>
    <property type="match status" value="1"/>
</dbReference>
<evidence type="ECO:0000259" key="2">
    <source>
        <dbReference type="Pfam" id="PF05088"/>
    </source>
</evidence>
<dbReference type="Proteomes" id="UP000028252">
    <property type="component" value="Unassembled WGS sequence"/>
</dbReference>
<comment type="caution">
    <text evidence="7">The sequence shown here is derived from an EMBL/GenBank/DDBJ whole genome shotgun (WGS) entry which is preliminary data.</text>
</comment>
<dbReference type="eggNOG" id="COG2902">
    <property type="taxonomic scope" value="Bacteria"/>
</dbReference>
<dbReference type="GO" id="GO:0004069">
    <property type="term" value="F:L-aspartate:2-oxoglutarate aminotransferase activity"/>
    <property type="evidence" value="ECO:0007669"/>
    <property type="project" value="InterPro"/>
</dbReference>
<keyword evidence="8" id="KW-1185">Reference proteome</keyword>
<dbReference type="SUPFAM" id="SSF53223">
    <property type="entry name" value="Aminoacid dehydrogenase-like, N-terminal domain"/>
    <property type="match status" value="1"/>
</dbReference>
<evidence type="ECO:0000259" key="4">
    <source>
        <dbReference type="Pfam" id="PF21075"/>
    </source>
</evidence>
<proteinExistence type="predicted"/>
<accession>A0A081G1P7</accession>
<dbReference type="PANTHER" id="PTHR43403">
    <property type="entry name" value="NAD-SPECIFIC GLUTAMATE DEHYDROGENASE"/>
    <property type="match status" value="1"/>
</dbReference>
<dbReference type="Pfam" id="PF21079">
    <property type="entry name" value="GDH_HM2"/>
    <property type="match status" value="1"/>
</dbReference>
<evidence type="ECO:0000259" key="6">
    <source>
        <dbReference type="Pfam" id="PF21077"/>
    </source>
</evidence>
<dbReference type="Pfam" id="PF05088">
    <property type="entry name" value="Bac_GDH_CD"/>
    <property type="match status" value="1"/>
</dbReference>
<dbReference type="InterPro" id="IPR046346">
    <property type="entry name" value="Aminoacid_DH-like_N_sf"/>
</dbReference>
<feature type="domain" description="NAD-specific glutamate dehydrogenase C-terminal" evidence="3">
    <location>
        <begin position="1263"/>
        <end position="1601"/>
    </location>
</feature>
<dbReference type="Gene3D" id="3.40.50.720">
    <property type="entry name" value="NAD(P)-binding Rossmann-like Domain"/>
    <property type="match status" value="1"/>
</dbReference>
<dbReference type="GO" id="GO:0004352">
    <property type="term" value="F:glutamate dehydrogenase (NAD+) activity"/>
    <property type="evidence" value="ECO:0007669"/>
    <property type="project" value="UniProtKB-EC"/>
</dbReference>
<dbReference type="InterPro" id="IPR048381">
    <property type="entry name" value="GDH_C"/>
</dbReference>
<feature type="domain" description="NAD-glutamate dehydrogenase ACT3" evidence="6">
    <location>
        <begin position="548"/>
        <end position="618"/>
    </location>
</feature>
<dbReference type="SUPFAM" id="SSF51735">
    <property type="entry name" value="NAD(P)-binding Rossmann-fold domains"/>
    <property type="match status" value="1"/>
</dbReference>
<dbReference type="EC" id="1.4.1.2" evidence="7"/>
<dbReference type="InterPro" id="IPR036291">
    <property type="entry name" value="NAD(P)-bd_dom_sf"/>
</dbReference>
<reference evidence="7 8" key="1">
    <citation type="submission" date="2014-04" db="EMBL/GenBank/DDBJ databases">
        <title>Marinobacterium kochiensis sp. nov., isolated from sediment sample collected from Kochi backwaters in Kerala, India.</title>
        <authorList>
            <person name="Singh A."/>
            <person name="Pinnaka A.K."/>
        </authorList>
    </citation>
    <scope>NUCLEOTIDE SEQUENCE [LARGE SCALE GENOMIC DNA]</scope>
    <source>
        <strain evidence="7 8">AK27</strain>
    </source>
</reference>
<organism evidence="7 8">
    <name type="scientific">Marinobacterium lacunae</name>
    <dbReference type="NCBI Taxonomy" id="1232683"/>
    <lineage>
        <taxon>Bacteria</taxon>
        <taxon>Pseudomonadati</taxon>
        <taxon>Pseudomonadota</taxon>
        <taxon>Gammaproteobacteria</taxon>
        <taxon>Oceanospirillales</taxon>
        <taxon>Oceanospirillaceae</taxon>
        <taxon>Marinobacterium</taxon>
    </lineage>
</organism>
<dbReference type="InterPro" id="IPR049062">
    <property type="entry name" value="NAD_Glu_DH_ACT2"/>
</dbReference>
<sequence length="1610" mass="181321">MTFFSSPTKATVFEQLASALRARLPEADAEWVIRFAHQLYAVSSSSDLLDTGIDQLCASVQYYWRAMQRYTGEGPHVEVFNPTLTEHGWHSPRTAVMVHSQDMPFIVDSIRMELARLKLTVRSVNNCTPYVERADDGTLLALPESRVGGRLESALFIEIDRVPDPGQLMMIRESLREVMAEVEVTVADYQPMLDKLDAVRAELEKRGHDCAQESEQRQTLVEAGQFLHWLGQRHFVLLGYEKLSRQVAADSDHPLAEGWLGVQRSRAEREQVGEAQRLMNESDAPISLLKDSRRSRVFRADYQDLVLVRQFNDRGQVIGAHCFFGLYTSSVYQTLPTDIPMVRHKVNRILDASGFEPGGHSYKQILYVLKDLPRSELLLASVPDLQTIVMGVFNLQERRKACLFTRRSEDGLYYSCLYYAPRDIYNTALRVRVQEILEAGFGAKDVEVSAQLSTSVLFRTHFVLYVDPLAQFQCDLAQIEADVLAVSRSWDDDLLDSLIAQYGEEQGIRLSQRYRGAFPTAYREHFSPQHAVADIEQIEVMGEGGDVPLSFYPFVSEDAHQLRFKLYNQQSSVVLSDVIPMLENLGMRVLGEHPHVVERQDGVRIWISDFVVTCQAAGGQSAERVEPLLREAFKHIWNGQAENDPFNHLILGAGLGWREVALLRAYARYMKQLRFGFSQPFIAAALGRHLGITRQLVEYFDARFKPGYSDGERDTRAAALTERITSGLDEVETLDDDRILRRFFVLIGATLRTNYYQHCNEGEHKRYFSFKLDPAAIPDIPQPRPRFEIFVYSPRIEGVHLRAGPIARGGLRWSDRVEDYRTEVLGLVKAQQVKNSVIVPVGAKGCFICKQPPEGGRDAFIAEGIACYKDFIRGMLDITDNLKGGEVVPPQEVVRHDSDDPYLVVAADKGTATFSDIANAIAEDYGFWLGDAFASGGSEGYDHKKMGITARGAWESVKRHFQELGIDTQTQPFTVVGIGDMAGDVFGNGMLCSDQIRLVGAFNHQHIFIDPTPDAARSFAERKRLFELPRSSWADYDVSLISEGGGVFPRAAKWIPISPQMRQVLQIEAERLAPNDLIKALLMAPVDLLWNGGIGTYVKARQESHEEVGDKSNDGLRINGEQLRCKVLGEGGNLGVTQRGRIEFALNGGAANTDFIDNAGGVDCSDHEVNIKILLNELVQVGKLSLEERNQILRDMTDEVAQLVLKNNYRQALALSIAQTDGVAGLDDYARFIRRLEADGKLNRQLEFLPDEETLQQRQVKGIGLTRPELSVLISYAKIELKQTLVDAWIARDSRFAKAFNGAFPASLLAHFSDDATGHRLRAEITATQIANDLVNRMGITYVNKMKRAAGTGYADVAAAYLIIREVYDVDRYWRDVEALDGRVATEVQVALLRDLVGLISRGSHWLLQYRRGSLDPALSVARYRDALTAVTASAEQLKRVIPEDRWCQRYDYYIANGVPESLALYCASTESRYWLMDIIEVALQLDQSLERVAKVYFTLGEELNLIWLDRQIRAFRPVNHWELMAALSFRNELDHHLRELTAGVFVINDAANEMLDPPEKLVERWWGEKRAILKRWKQTLTDMQASKEVDCAVFSVADGVLKELAIGKG</sequence>